<comment type="caution">
    <text evidence="1">The sequence shown here is derived from an EMBL/GenBank/DDBJ whole genome shotgun (WGS) entry which is preliminary data.</text>
</comment>
<accession>A0A930DNU6</accession>
<sequence length="130" mass="15201">MSFIIRMGLPEMEELWNKLQSEYRVGTISKNDAIIFKKWGKALKLLSENPRHPSLRTHDIEALSERYGERVWQSYLENKTSGAMRMYWVYGPDQKSITIIGLEPHPEDKKNGAYERITLSDLPLMKKDES</sequence>
<dbReference type="Proteomes" id="UP000709351">
    <property type="component" value="Unassembled WGS sequence"/>
</dbReference>
<dbReference type="AlphaFoldDB" id="A0A930DNU6"/>
<evidence type="ECO:0000313" key="2">
    <source>
        <dbReference type="Proteomes" id="UP000709351"/>
    </source>
</evidence>
<name>A0A930DNU6_9FIRM</name>
<organism evidence="1 2">
    <name type="scientific">Oribacterium parvum</name>
    <dbReference type="NCBI Taxonomy" id="1501329"/>
    <lineage>
        <taxon>Bacteria</taxon>
        <taxon>Bacillati</taxon>
        <taxon>Bacillota</taxon>
        <taxon>Clostridia</taxon>
        <taxon>Lachnospirales</taxon>
        <taxon>Lachnospiraceae</taxon>
        <taxon>Oribacterium</taxon>
    </lineage>
</organism>
<dbReference type="EMBL" id="JABZRD010000225">
    <property type="protein sequence ID" value="MBF1283732.1"/>
    <property type="molecule type" value="Genomic_DNA"/>
</dbReference>
<evidence type="ECO:0000313" key="1">
    <source>
        <dbReference type="EMBL" id="MBF1283732.1"/>
    </source>
</evidence>
<protein>
    <submittedName>
        <fullName evidence="1">Uncharacterized protein</fullName>
    </submittedName>
</protein>
<proteinExistence type="predicted"/>
<gene>
    <name evidence="1" type="ORF">HXM93_04260</name>
</gene>
<reference evidence="1" key="1">
    <citation type="submission" date="2020-04" db="EMBL/GenBank/DDBJ databases">
        <title>Deep metagenomics examines the oral microbiome during advanced dental caries in children, revealing novel taxa and co-occurrences with host molecules.</title>
        <authorList>
            <person name="Baker J.L."/>
            <person name="Morton J.T."/>
            <person name="Dinis M."/>
            <person name="Alvarez R."/>
            <person name="Tran N.C."/>
            <person name="Knight R."/>
            <person name="Edlund A."/>
        </authorList>
    </citation>
    <scope>NUCLEOTIDE SEQUENCE</scope>
    <source>
        <strain evidence="1">JCVI_24_bin.2</strain>
    </source>
</reference>